<accession>A0AAW8EIL5</accession>
<dbReference type="PANTHER" id="PTHR39206:SF1">
    <property type="entry name" value="SLL8004 PROTEIN"/>
    <property type="match status" value="1"/>
</dbReference>
<gene>
    <name evidence="4" type="ORF">J2W39_003626</name>
</gene>
<dbReference type="AlphaFoldDB" id="A0AAW8EIL5"/>
<dbReference type="SUPFAM" id="SSF52540">
    <property type="entry name" value="P-loop containing nucleoside triphosphate hydrolases"/>
    <property type="match status" value="1"/>
</dbReference>
<keyword evidence="2" id="KW-0067">ATP-binding</keyword>
<dbReference type="InterPro" id="IPR010488">
    <property type="entry name" value="Zeta_toxin_domain"/>
</dbReference>
<evidence type="ECO:0000313" key="4">
    <source>
        <dbReference type="EMBL" id="MDP9972384.1"/>
    </source>
</evidence>
<dbReference type="Proteomes" id="UP001224845">
    <property type="component" value="Unassembled WGS sequence"/>
</dbReference>
<dbReference type="Pfam" id="PF06414">
    <property type="entry name" value="Zeta_toxin"/>
    <property type="match status" value="1"/>
</dbReference>
<name>A0AAW8EIL5_VARPD</name>
<dbReference type="GO" id="GO:0005524">
    <property type="term" value="F:ATP binding"/>
    <property type="evidence" value="ECO:0007669"/>
    <property type="project" value="UniProtKB-KW"/>
</dbReference>
<dbReference type="RefSeq" id="WP_418148000.1">
    <property type="nucleotide sequence ID" value="NZ_CP157629.1"/>
</dbReference>
<keyword evidence="1" id="KW-0547">Nucleotide-binding</keyword>
<evidence type="ECO:0000259" key="3">
    <source>
        <dbReference type="Pfam" id="PF06414"/>
    </source>
</evidence>
<dbReference type="PANTHER" id="PTHR39206">
    <property type="entry name" value="SLL8004 PROTEIN"/>
    <property type="match status" value="1"/>
</dbReference>
<dbReference type="EMBL" id="JAUSRV010000008">
    <property type="protein sequence ID" value="MDP9972384.1"/>
    <property type="molecule type" value="Genomic_DNA"/>
</dbReference>
<evidence type="ECO:0000313" key="5">
    <source>
        <dbReference type="Proteomes" id="UP001224845"/>
    </source>
</evidence>
<comment type="caution">
    <text evidence="4">The sequence shown here is derived from an EMBL/GenBank/DDBJ whole genome shotgun (WGS) entry which is preliminary data.</text>
</comment>
<protein>
    <submittedName>
        <fullName evidence="4">ABC-type ATPase</fullName>
    </submittedName>
</protein>
<organism evidence="4 5">
    <name type="scientific">Variovorax paradoxus</name>
    <dbReference type="NCBI Taxonomy" id="34073"/>
    <lineage>
        <taxon>Bacteria</taxon>
        <taxon>Pseudomonadati</taxon>
        <taxon>Pseudomonadota</taxon>
        <taxon>Betaproteobacteria</taxon>
        <taxon>Burkholderiales</taxon>
        <taxon>Comamonadaceae</taxon>
        <taxon>Variovorax</taxon>
    </lineage>
</organism>
<feature type="domain" description="Zeta toxin" evidence="3">
    <location>
        <begin position="1"/>
        <end position="154"/>
    </location>
</feature>
<reference evidence="4" key="1">
    <citation type="submission" date="2023-07" db="EMBL/GenBank/DDBJ databases">
        <title>Sorghum-associated microbial communities from plants grown in Nebraska, USA.</title>
        <authorList>
            <person name="Schachtman D."/>
        </authorList>
    </citation>
    <scope>NUCLEOTIDE SEQUENCE</scope>
    <source>
        <strain evidence="4">DS3315</strain>
    </source>
</reference>
<dbReference type="GO" id="GO:0016301">
    <property type="term" value="F:kinase activity"/>
    <property type="evidence" value="ECO:0007669"/>
    <property type="project" value="InterPro"/>
</dbReference>
<sequence length="192" mass="21510">MIMLAGPNGAGKSTFYELVLRPRIKALFINADMIQREELGDPSMAAAYRAAEIAESRRRQALERRISFISESTFSHASKLDLLRDAKAAGFRVVVYHINVRRPELSVSRVAQRVDEGGHDVPEDKIRERFERNQPLIRDAVLQADHGFVYDNSGLNAPAQRVIAFREGRVIEVSADLPAWAGALYGRELGLH</sequence>
<dbReference type="InterPro" id="IPR027417">
    <property type="entry name" value="P-loop_NTPase"/>
</dbReference>
<evidence type="ECO:0000256" key="1">
    <source>
        <dbReference type="ARBA" id="ARBA00022741"/>
    </source>
</evidence>
<dbReference type="Gene3D" id="3.40.50.300">
    <property type="entry name" value="P-loop containing nucleotide triphosphate hydrolases"/>
    <property type="match status" value="1"/>
</dbReference>
<proteinExistence type="predicted"/>
<evidence type="ECO:0000256" key="2">
    <source>
        <dbReference type="ARBA" id="ARBA00022840"/>
    </source>
</evidence>